<evidence type="ECO:0000256" key="2">
    <source>
        <dbReference type="ARBA" id="ARBA00022475"/>
    </source>
</evidence>
<dbReference type="Pfam" id="PF00892">
    <property type="entry name" value="EamA"/>
    <property type="match status" value="1"/>
</dbReference>
<dbReference type="SUPFAM" id="SSF103481">
    <property type="entry name" value="Multidrug resistance efflux transporter EmrE"/>
    <property type="match status" value="1"/>
</dbReference>
<dbReference type="InterPro" id="IPR000620">
    <property type="entry name" value="EamA_dom"/>
</dbReference>
<name>K1TDH3_9ZZZZ</name>
<feature type="domain" description="EamA" evidence="7">
    <location>
        <begin position="11"/>
        <end position="150"/>
    </location>
</feature>
<dbReference type="InterPro" id="IPR051258">
    <property type="entry name" value="Diverse_Substrate_Transporter"/>
</dbReference>
<evidence type="ECO:0000259" key="7">
    <source>
        <dbReference type="Pfam" id="PF00892"/>
    </source>
</evidence>
<comment type="subcellular location">
    <subcellularLocation>
        <location evidence="1">Cell membrane</location>
        <topology evidence="1">Multi-pass membrane protein</topology>
    </subcellularLocation>
</comment>
<evidence type="ECO:0000256" key="6">
    <source>
        <dbReference type="SAM" id="Phobius"/>
    </source>
</evidence>
<proteinExistence type="predicted"/>
<dbReference type="InterPro" id="IPR037185">
    <property type="entry name" value="EmrE-like"/>
</dbReference>
<feature type="transmembrane region" description="Helical" evidence="6">
    <location>
        <begin position="41"/>
        <end position="59"/>
    </location>
</feature>
<dbReference type="EMBL" id="AJWY01006092">
    <property type="protein sequence ID" value="EKC67818.1"/>
    <property type="molecule type" value="Genomic_DNA"/>
</dbReference>
<feature type="non-terminal residue" evidence="8">
    <location>
        <position position="169"/>
    </location>
</feature>
<reference evidence="8" key="1">
    <citation type="journal article" date="2013" name="Environ. Microbiol.">
        <title>Microbiota from the distal guts of lean and obese adolescents exhibit partial functional redundancy besides clear differences in community structure.</title>
        <authorList>
            <person name="Ferrer M."/>
            <person name="Ruiz A."/>
            <person name="Lanza F."/>
            <person name="Haange S.B."/>
            <person name="Oberbach A."/>
            <person name="Till H."/>
            <person name="Bargiela R."/>
            <person name="Campoy C."/>
            <person name="Segura M.T."/>
            <person name="Richter M."/>
            <person name="von Bergen M."/>
            <person name="Seifert J."/>
            <person name="Suarez A."/>
        </authorList>
    </citation>
    <scope>NUCLEOTIDE SEQUENCE</scope>
</reference>
<comment type="caution">
    <text evidence="8">The sequence shown here is derived from an EMBL/GenBank/DDBJ whole genome shotgun (WGS) entry which is preliminary data.</text>
</comment>
<evidence type="ECO:0000256" key="5">
    <source>
        <dbReference type="ARBA" id="ARBA00023136"/>
    </source>
</evidence>
<gene>
    <name evidence="8" type="ORF">LEA_09106</name>
</gene>
<keyword evidence="4 6" id="KW-1133">Transmembrane helix</keyword>
<keyword evidence="5 6" id="KW-0472">Membrane</keyword>
<organism evidence="8">
    <name type="scientific">human gut metagenome</name>
    <dbReference type="NCBI Taxonomy" id="408170"/>
    <lineage>
        <taxon>unclassified sequences</taxon>
        <taxon>metagenomes</taxon>
        <taxon>organismal metagenomes</taxon>
    </lineage>
</organism>
<dbReference type="PANTHER" id="PTHR42920:SF5">
    <property type="entry name" value="EAMA DOMAIN-CONTAINING PROTEIN"/>
    <property type="match status" value="1"/>
</dbReference>
<keyword evidence="2" id="KW-1003">Cell membrane</keyword>
<evidence type="ECO:0000256" key="1">
    <source>
        <dbReference type="ARBA" id="ARBA00004651"/>
    </source>
</evidence>
<feature type="transmembrane region" description="Helical" evidence="6">
    <location>
        <begin position="79"/>
        <end position="98"/>
    </location>
</feature>
<feature type="transmembrane region" description="Helical" evidence="6">
    <location>
        <begin position="135"/>
        <end position="156"/>
    </location>
</feature>
<dbReference type="AlphaFoldDB" id="K1TDH3"/>
<dbReference type="GO" id="GO:0005886">
    <property type="term" value="C:plasma membrane"/>
    <property type="evidence" value="ECO:0007669"/>
    <property type="project" value="UniProtKB-SubCell"/>
</dbReference>
<accession>K1TDH3</accession>
<evidence type="ECO:0000256" key="3">
    <source>
        <dbReference type="ARBA" id="ARBA00022692"/>
    </source>
</evidence>
<evidence type="ECO:0000256" key="4">
    <source>
        <dbReference type="ARBA" id="ARBA00022989"/>
    </source>
</evidence>
<keyword evidence="3 6" id="KW-0812">Transmembrane</keyword>
<feature type="transmembrane region" description="Helical" evidence="6">
    <location>
        <begin position="110"/>
        <end position="128"/>
    </location>
</feature>
<evidence type="ECO:0000313" key="8">
    <source>
        <dbReference type="EMBL" id="EKC67818.1"/>
    </source>
</evidence>
<dbReference type="PANTHER" id="PTHR42920">
    <property type="entry name" value="OS03G0707200 PROTEIN-RELATED"/>
    <property type="match status" value="1"/>
</dbReference>
<protein>
    <submittedName>
        <fullName evidence="8">Membrane protein containing DUF6, transmembrane</fullName>
    </submittedName>
</protein>
<sequence>MKHNQIRQVVFPILAALIWGTAFVAQDVCADTIGTFTFNAVRYFIAVLALLVLIAVLHAVHKDRPQPTEAEKRAGRRQLWLGGFCCGTALAIASNFQQAGITAGTDAGKAGFLTALYVVLVPVFGLFFRRRVSLPVWIAVALSVVSLYLLCIKGSFRLAAGDLLVLVCA</sequence>